<dbReference type="Gene3D" id="3.40.630.30">
    <property type="match status" value="1"/>
</dbReference>
<proteinExistence type="predicted"/>
<dbReference type="Pfam" id="PF17668">
    <property type="entry name" value="Acetyltransf_17"/>
    <property type="match status" value="1"/>
</dbReference>
<reference key="1">
    <citation type="submission" date="2010-08" db="EMBL/GenBank/DDBJ databases">
        <authorList>
            <person name="Zeigler D.R."/>
        </authorList>
    </citation>
    <scope>NUCLEOTIDE SEQUENCE</scope>
    <source>
        <strain>W23</strain>
    </source>
</reference>
<sequence>MNAIYNQYRTKHNGLMKRSKEHWTEKVHGMKAMYISEDGVPCGYLVYDIKNKTMRVKEFVYCEQRGTERLVGFYLPA</sequence>
<evidence type="ECO:0000259" key="1">
    <source>
        <dbReference type="Pfam" id="PF17668"/>
    </source>
</evidence>
<organism evidence="2 3">
    <name type="scientific">Bacillus spizizenii (strain ATCC 23059 / NRRL B-14472 / W23)</name>
    <name type="common">Bacillus subtilis subsp. spizizenii</name>
    <dbReference type="NCBI Taxonomy" id="655816"/>
    <lineage>
        <taxon>Bacteria</taxon>
        <taxon>Bacillati</taxon>
        <taxon>Bacillota</taxon>
        <taxon>Bacilli</taxon>
        <taxon>Bacillales</taxon>
        <taxon>Bacillaceae</taxon>
        <taxon>Bacillus</taxon>
    </lineage>
</organism>
<evidence type="ECO:0000313" key="2">
    <source>
        <dbReference type="EMBL" id="ADM39803.1"/>
    </source>
</evidence>
<dbReference type="HOGENOM" id="CLU_2630827_0_0_9"/>
<name>E0TW61_BACSH</name>
<dbReference type="InterPro" id="IPR016181">
    <property type="entry name" value="Acyl_CoA_acyltransferase"/>
</dbReference>
<feature type="domain" description="Eis-like acetyltransferase" evidence="1">
    <location>
        <begin position="14"/>
        <end position="73"/>
    </location>
</feature>
<dbReference type="KEGG" id="bss:BSUW23_18845"/>
<protein>
    <recommendedName>
        <fullName evidence="1">Eis-like acetyltransferase domain-containing protein</fullName>
    </recommendedName>
</protein>
<dbReference type="SUPFAM" id="SSF55729">
    <property type="entry name" value="Acyl-CoA N-acyltransferases (Nat)"/>
    <property type="match status" value="1"/>
</dbReference>
<reference evidence="2 3" key="2">
    <citation type="journal article" date="2011" name="Microbiology">
        <title>The genome sequence of Bacillus subtilis subsp. spizizenii W23: insights into speciation within the B. subtilis complex and into the history of B. subtilis genetics.</title>
        <authorList>
            <person name="Zeigler D.R."/>
        </authorList>
    </citation>
    <scope>NUCLEOTIDE SEQUENCE [LARGE SCALE GENOMIC DNA]</scope>
    <source>
        <strain evidence="3">ATCC 23059 / NRRL B-14472 / W23</strain>
    </source>
</reference>
<accession>E0TW61</accession>
<dbReference type="InterPro" id="IPR041380">
    <property type="entry name" value="Acetyltransf_17"/>
</dbReference>
<evidence type="ECO:0000313" key="3">
    <source>
        <dbReference type="Proteomes" id="UP000002233"/>
    </source>
</evidence>
<dbReference type="AlphaFoldDB" id="E0TW61"/>
<gene>
    <name evidence="2" type="ordered locus">BSUW23_18845</name>
</gene>
<dbReference type="EMBL" id="CP002183">
    <property type="protein sequence ID" value="ADM39803.1"/>
    <property type="molecule type" value="Genomic_DNA"/>
</dbReference>
<dbReference type="Proteomes" id="UP000002233">
    <property type="component" value="Chromosome"/>
</dbReference>